<dbReference type="AlphaFoldDB" id="A0A822ZPX0"/>
<keyword evidence="1" id="KW-0472">Membrane</keyword>
<sequence length="73" mass="8160">MSERDSSVEMRRDCLFSLSRVGLVGFVLLVFHFFCILFFLRFSLKPNGEGLVNQLGMDGIGGLVVFGPNWTSV</sequence>
<feature type="transmembrane region" description="Helical" evidence="1">
    <location>
        <begin position="21"/>
        <end position="42"/>
    </location>
</feature>
<keyword evidence="3" id="KW-1185">Reference proteome</keyword>
<evidence type="ECO:0000256" key="1">
    <source>
        <dbReference type="SAM" id="Phobius"/>
    </source>
</evidence>
<dbReference type="EMBL" id="DUZY01000006">
    <property type="protein sequence ID" value="DAD43838.1"/>
    <property type="molecule type" value="Genomic_DNA"/>
</dbReference>
<reference evidence="2 3" key="1">
    <citation type="journal article" date="2020" name="Mol. Biol. Evol.">
        <title>Distinct Expression and Methylation Patterns for Genes with Different Fates following a Single Whole-Genome Duplication in Flowering Plants.</title>
        <authorList>
            <person name="Shi T."/>
            <person name="Rahmani R.S."/>
            <person name="Gugger P.F."/>
            <person name="Wang M."/>
            <person name="Li H."/>
            <person name="Zhang Y."/>
            <person name="Li Z."/>
            <person name="Wang Q."/>
            <person name="Van de Peer Y."/>
            <person name="Marchal K."/>
            <person name="Chen J."/>
        </authorList>
    </citation>
    <scope>NUCLEOTIDE SEQUENCE [LARGE SCALE GENOMIC DNA]</scope>
    <source>
        <tissue evidence="2">Leaf</tissue>
    </source>
</reference>
<accession>A0A822ZPX0</accession>
<evidence type="ECO:0008006" key="4">
    <source>
        <dbReference type="Google" id="ProtNLM"/>
    </source>
</evidence>
<dbReference type="Proteomes" id="UP000607653">
    <property type="component" value="Unassembled WGS sequence"/>
</dbReference>
<gene>
    <name evidence="2" type="ORF">HUJ06_002068</name>
</gene>
<comment type="caution">
    <text evidence="2">The sequence shown here is derived from an EMBL/GenBank/DDBJ whole genome shotgun (WGS) entry which is preliminary data.</text>
</comment>
<keyword evidence="1" id="KW-0812">Transmembrane</keyword>
<keyword evidence="1" id="KW-1133">Transmembrane helix</keyword>
<proteinExistence type="predicted"/>
<organism evidence="2 3">
    <name type="scientific">Nelumbo nucifera</name>
    <name type="common">Sacred lotus</name>
    <dbReference type="NCBI Taxonomy" id="4432"/>
    <lineage>
        <taxon>Eukaryota</taxon>
        <taxon>Viridiplantae</taxon>
        <taxon>Streptophyta</taxon>
        <taxon>Embryophyta</taxon>
        <taxon>Tracheophyta</taxon>
        <taxon>Spermatophyta</taxon>
        <taxon>Magnoliopsida</taxon>
        <taxon>Proteales</taxon>
        <taxon>Nelumbonaceae</taxon>
        <taxon>Nelumbo</taxon>
    </lineage>
</organism>
<evidence type="ECO:0000313" key="3">
    <source>
        <dbReference type="Proteomes" id="UP000607653"/>
    </source>
</evidence>
<name>A0A822ZPX0_NELNU</name>
<evidence type="ECO:0000313" key="2">
    <source>
        <dbReference type="EMBL" id="DAD43838.1"/>
    </source>
</evidence>
<protein>
    <recommendedName>
        <fullName evidence="4">Transmembrane protein</fullName>
    </recommendedName>
</protein>